<organism evidence="2 3">
    <name type="scientific">Botryobasidium botryosum (strain FD-172 SS1)</name>
    <dbReference type="NCBI Taxonomy" id="930990"/>
    <lineage>
        <taxon>Eukaryota</taxon>
        <taxon>Fungi</taxon>
        <taxon>Dikarya</taxon>
        <taxon>Basidiomycota</taxon>
        <taxon>Agaricomycotina</taxon>
        <taxon>Agaricomycetes</taxon>
        <taxon>Cantharellales</taxon>
        <taxon>Botryobasidiaceae</taxon>
        <taxon>Botryobasidium</taxon>
    </lineage>
</organism>
<name>A0A067LTC2_BOTB1</name>
<gene>
    <name evidence="2" type="ORF">BOTBODRAFT_181504</name>
</gene>
<dbReference type="Pfam" id="PF03732">
    <property type="entry name" value="Retrotrans_gag"/>
    <property type="match status" value="1"/>
</dbReference>
<evidence type="ECO:0000259" key="1">
    <source>
        <dbReference type="Pfam" id="PF03732"/>
    </source>
</evidence>
<feature type="domain" description="Retrotransposon gag" evidence="1">
    <location>
        <begin position="217"/>
        <end position="283"/>
    </location>
</feature>
<dbReference type="EMBL" id="KL198132">
    <property type="protein sequence ID" value="KDQ06538.1"/>
    <property type="molecule type" value="Genomic_DNA"/>
</dbReference>
<protein>
    <recommendedName>
        <fullName evidence="1">Retrotransposon gag domain-containing protein</fullName>
    </recommendedName>
</protein>
<reference evidence="3" key="1">
    <citation type="journal article" date="2014" name="Proc. Natl. Acad. Sci. U.S.A.">
        <title>Extensive sampling of basidiomycete genomes demonstrates inadequacy of the white-rot/brown-rot paradigm for wood decay fungi.</title>
        <authorList>
            <person name="Riley R."/>
            <person name="Salamov A.A."/>
            <person name="Brown D.W."/>
            <person name="Nagy L.G."/>
            <person name="Floudas D."/>
            <person name="Held B.W."/>
            <person name="Levasseur A."/>
            <person name="Lombard V."/>
            <person name="Morin E."/>
            <person name="Otillar R."/>
            <person name="Lindquist E.A."/>
            <person name="Sun H."/>
            <person name="LaButti K.M."/>
            <person name="Schmutz J."/>
            <person name="Jabbour D."/>
            <person name="Luo H."/>
            <person name="Baker S.E."/>
            <person name="Pisabarro A.G."/>
            <person name="Walton J.D."/>
            <person name="Blanchette R.A."/>
            <person name="Henrissat B."/>
            <person name="Martin F."/>
            <person name="Cullen D."/>
            <person name="Hibbett D.S."/>
            <person name="Grigoriev I.V."/>
        </authorList>
    </citation>
    <scope>NUCLEOTIDE SEQUENCE [LARGE SCALE GENOMIC DNA]</scope>
    <source>
        <strain evidence="3">FD-172 SS1</strain>
    </source>
</reference>
<dbReference type="Proteomes" id="UP000027195">
    <property type="component" value="Unassembled WGS sequence"/>
</dbReference>
<dbReference type="HOGENOM" id="CLU_973153_0_0_1"/>
<proteinExistence type="predicted"/>
<dbReference type="InterPro" id="IPR005162">
    <property type="entry name" value="Retrotrans_gag_dom"/>
</dbReference>
<dbReference type="InParanoid" id="A0A067LTC2"/>
<dbReference type="AlphaFoldDB" id="A0A067LTC2"/>
<sequence length="286" mass="31573">MFPFLFPSVRPTAERRCSSSAKIAAPRFNPLDAASTPRDPDAQWTSHFLGTPNSARTNPSYAHPEPHFQTTSGEILPYSQPTVPDPACIVPHGYDFFEPSLPEPHSPFSVHLLPSLPPSRTPTPEPITMASFTQDQLTTLMQGIAGIAQQAVANAIAQVPAPAPPPVPVITLPRELRIAAPNKFEFKSSYTVYDFLPACEAVFDHHSTMDNNTKLRYAMSFMEGAPLMWARSHLEAMTDAECAALTWDTFKASFLVIFGDSDRHLKAMTKIRNLRQRGSAAHYEDP</sequence>
<accession>A0A067LTC2</accession>
<evidence type="ECO:0000313" key="2">
    <source>
        <dbReference type="EMBL" id="KDQ06538.1"/>
    </source>
</evidence>
<keyword evidence="3" id="KW-1185">Reference proteome</keyword>
<evidence type="ECO:0000313" key="3">
    <source>
        <dbReference type="Proteomes" id="UP000027195"/>
    </source>
</evidence>